<dbReference type="InterPro" id="IPR017452">
    <property type="entry name" value="GPCR_Rhodpsn_7TM"/>
</dbReference>
<dbReference type="InterPro" id="IPR000276">
    <property type="entry name" value="GPCR_Rhodpsn"/>
</dbReference>
<dbReference type="Pfam" id="PF00001">
    <property type="entry name" value="7tm_1"/>
    <property type="match status" value="1"/>
</dbReference>
<dbReference type="PROSITE" id="PS50262">
    <property type="entry name" value="G_PROTEIN_RECEP_F1_2"/>
    <property type="match status" value="1"/>
</dbReference>
<evidence type="ECO:0000256" key="3">
    <source>
        <dbReference type="ARBA" id="ARBA00022989"/>
    </source>
</evidence>
<evidence type="ECO:0000256" key="1">
    <source>
        <dbReference type="ARBA" id="ARBA00004141"/>
    </source>
</evidence>
<keyword evidence="7 8" id="KW-0807">Transducer</keyword>
<name>A0ABM5GCW0_9SAUR</name>
<proteinExistence type="inferred from homology"/>
<evidence type="ECO:0000256" key="9">
    <source>
        <dbReference type="SAM" id="Phobius"/>
    </source>
</evidence>
<organism evidence="11 12">
    <name type="scientific">Pogona vitticeps</name>
    <name type="common">central bearded dragon</name>
    <dbReference type="NCBI Taxonomy" id="103695"/>
    <lineage>
        <taxon>Eukaryota</taxon>
        <taxon>Metazoa</taxon>
        <taxon>Chordata</taxon>
        <taxon>Craniata</taxon>
        <taxon>Vertebrata</taxon>
        <taxon>Euteleostomi</taxon>
        <taxon>Lepidosauria</taxon>
        <taxon>Squamata</taxon>
        <taxon>Bifurcata</taxon>
        <taxon>Unidentata</taxon>
        <taxon>Episquamata</taxon>
        <taxon>Toxicofera</taxon>
        <taxon>Iguania</taxon>
        <taxon>Acrodonta</taxon>
        <taxon>Agamidae</taxon>
        <taxon>Amphibolurinae</taxon>
        <taxon>Pogona</taxon>
    </lineage>
</organism>
<dbReference type="SUPFAM" id="SSF81321">
    <property type="entry name" value="Family A G protein-coupled receptor-like"/>
    <property type="match status" value="1"/>
</dbReference>
<dbReference type="RefSeq" id="XP_072855483.1">
    <property type="nucleotide sequence ID" value="XM_072999382.1"/>
</dbReference>
<sequence>MPAHNTTLSLPSTYTVGWEYNLSSSPNATILTVSDGDDITDLLTLIIMVLSPAIWISGLVGNGIVIWFLGFIIRRNPITTYVLNLAVADSGVLLFFMLFLSFFFLEEVKLYPLFFLLFFFTHSTSLYLLTAISAERCVSVLFPIWYRCRRSKHQSAAVCVLIWAVYFLLNVIQIFVLAGGSTEEDRILENVTLLMMVLIINFLFCTPLMVICSITLFIRVCCNLHRRQHRKLSVAILLALFFFIIFNVPLSALITISTFHSEDLSGLLWLGLVFITINSSINPLIYFVVGRRKRKNPSRENFAVALRTVFTDKADNKEDENEVDFQMQRRQPSPK</sequence>
<feature type="transmembrane region" description="Helical" evidence="9">
    <location>
        <begin position="81"/>
        <end position="105"/>
    </location>
</feature>
<dbReference type="GeneID" id="140707010"/>
<dbReference type="Gene3D" id="1.20.1070.10">
    <property type="entry name" value="Rhodopsin 7-helix transmembrane proteins"/>
    <property type="match status" value="1"/>
</dbReference>
<feature type="transmembrane region" description="Helical" evidence="9">
    <location>
        <begin position="111"/>
        <end position="134"/>
    </location>
</feature>
<comment type="subcellular location">
    <subcellularLocation>
        <location evidence="1">Membrane</location>
        <topology evidence="1">Multi-pass membrane protein</topology>
    </subcellularLocation>
</comment>
<evidence type="ECO:0000256" key="4">
    <source>
        <dbReference type="ARBA" id="ARBA00023040"/>
    </source>
</evidence>
<evidence type="ECO:0000256" key="2">
    <source>
        <dbReference type="ARBA" id="ARBA00022692"/>
    </source>
</evidence>
<feature type="transmembrane region" description="Helical" evidence="9">
    <location>
        <begin position="232"/>
        <end position="256"/>
    </location>
</feature>
<evidence type="ECO:0000256" key="5">
    <source>
        <dbReference type="ARBA" id="ARBA00023136"/>
    </source>
</evidence>
<dbReference type="PROSITE" id="PS00237">
    <property type="entry name" value="G_PROTEIN_RECEP_F1_1"/>
    <property type="match status" value="1"/>
</dbReference>
<evidence type="ECO:0000313" key="12">
    <source>
        <dbReference type="RefSeq" id="XP_072855483.1"/>
    </source>
</evidence>
<feature type="transmembrane region" description="Helical" evidence="9">
    <location>
        <begin position="42"/>
        <end position="69"/>
    </location>
</feature>
<evidence type="ECO:0000256" key="6">
    <source>
        <dbReference type="ARBA" id="ARBA00023170"/>
    </source>
</evidence>
<keyword evidence="6 8" id="KW-0675">Receptor</keyword>
<feature type="transmembrane region" description="Helical" evidence="9">
    <location>
        <begin position="191"/>
        <end position="220"/>
    </location>
</feature>
<keyword evidence="2 8" id="KW-0812">Transmembrane</keyword>
<evidence type="ECO:0000259" key="10">
    <source>
        <dbReference type="PROSITE" id="PS50262"/>
    </source>
</evidence>
<feature type="transmembrane region" description="Helical" evidence="9">
    <location>
        <begin position="155"/>
        <end position="179"/>
    </location>
</feature>
<keyword evidence="11" id="KW-1185">Reference proteome</keyword>
<gene>
    <name evidence="12" type="primary">LOC140707010</name>
</gene>
<evidence type="ECO:0000256" key="7">
    <source>
        <dbReference type="ARBA" id="ARBA00023224"/>
    </source>
</evidence>
<keyword evidence="3 9" id="KW-1133">Transmembrane helix</keyword>
<feature type="domain" description="G-protein coupled receptors family 1 profile" evidence="10">
    <location>
        <begin position="61"/>
        <end position="286"/>
    </location>
</feature>
<accession>A0ABM5GCW0</accession>
<keyword evidence="4 8" id="KW-0297">G-protein coupled receptor</keyword>
<dbReference type="PANTHER" id="PTHR11334:SF68">
    <property type="entry name" value="G-PROTEIN COUPLED RECEPTORS FAMILY 1 PROFILE DOMAIN-CONTAINING PROTEIN-RELATED"/>
    <property type="match status" value="1"/>
</dbReference>
<evidence type="ECO:0000313" key="11">
    <source>
        <dbReference type="Proteomes" id="UP001652642"/>
    </source>
</evidence>
<keyword evidence="5 9" id="KW-0472">Membrane</keyword>
<dbReference type="PRINTS" id="PR00237">
    <property type="entry name" value="GPCRRHODOPSN"/>
</dbReference>
<dbReference type="PRINTS" id="PR02108">
    <property type="entry name" value="MRGPCRFAMILY"/>
</dbReference>
<dbReference type="InterPro" id="IPR026234">
    <property type="entry name" value="MRGPCRFAMILY"/>
</dbReference>
<evidence type="ECO:0000256" key="8">
    <source>
        <dbReference type="RuleBase" id="RU000688"/>
    </source>
</evidence>
<protein>
    <submittedName>
        <fullName evidence="12">Mas-related G-protein coupled receptor member H-like</fullName>
    </submittedName>
</protein>
<feature type="transmembrane region" description="Helical" evidence="9">
    <location>
        <begin position="268"/>
        <end position="289"/>
    </location>
</feature>
<dbReference type="Proteomes" id="UP001652642">
    <property type="component" value="Chromosome 4"/>
</dbReference>
<comment type="similarity">
    <text evidence="8">Belongs to the G-protein coupled receptor 1 family.</text>
</comment>
<dbReference type="PANTHER" id="PTHR11334">
    <property type="entry name" value="MAS-RELATED G-PROTEIN COUPLED RECEPTOR"/>
    <property type="match status" value="1"/>
</dbReference>
<reference evidence="12" key="1">
    <citation type="submission" date="2025-08" db="UniProtKB">
        <authorList>
            <consortium name="RefSeq"/>
        </authorList>
    </citation>
    <scope>IDENTIFICATION</scope>
</reference>